<feature type="transmembrane region" description="Helical" evidence="5">
    <location>
        <begin position="49"/>
        <end position="65"/>
    </location>
</feature>
<sequence length="444" mass="51762">MTISKKKQTDILTLLKSNKLLKIAIYLMIFSFFYNLPIIGYSLKGDNELRIYDFVGIYILGLYFKNKTELDKYIYKIFYYRYFHQFILWCTLTILFTLLFSVFMDRVLWFVQSVLYLYHFWVFYLTTVFLSILITDLKFLKNIVSFILFVSIISFVIVILQNMNVVPFLWSDKYLISYHGFLSGTFGPNKIVVGISALFIFVFSLGLINDERVSINTILLIGAIATSLLTIGLSGSRTTYVGVLVFMVYYALRNTSKFFISMVLLVIILVSVSFYNSSIIDRISETFEKRIENKIRNPKVLREGNVNELYEDLGSGRKGLSLEYINYLLEKPYIIPFGIGFNNRLIIGFSAHNIYLSLINEVGLVGFFFYFRWLFSILLLKLKPFTQLEHALRGIVLAMIVTLFFGEHLYVYRPLFGLFGLFFSIITLLSSPVFCYIAEKKYEK</sequence>
<feature type="transmembrane region" description="Helical" evidence="5">
    <location>
        <begin position="86"/>
        <end position="104"/>
    </location>
</feature>
<keyword evidence="2 5" id="KW-0812">Transmembrane</keyword>
<dbReference type="AlphaFoldDB" id="A0AA94JR42"/>
<feature type="domain" description="O-antigen ligase-related" evidence="6">
    <location>
        <begin position="223"/>
        <end position="371"/>
    </location>
</feature>
<dbReference type="GO" id="GO:0016020">
    <property type="term" value="C:membrane"/>
    <property type="evidence" value="ECO:0007669"/>
    <property type="project" value="UniProtKB-SubCell"/>
</dbReference>
<keyword evidence="4 5" id="KW-0472">Membrane</keyword>
<feature type="transmembrane region" description="Helical" evidence="5">
    <location>
        <begin position="220"/>
        <end position="252"/>
    </location>
</feature>
<evidence type="ECO:0000256" key="4">
    <source>
        <dbReference type="ARBA" id="ARBA00023136"/>
    </source>
</evidence>
<name>A0AA94JR42_9FLAO</name>
<reference evidence="7" key="1">
    <citation type="submission" date="2018-12" db="EMBL/GenBank/DDBJ databases">
        <title>Draft genome sequence of Flaovobacterium columnare BGFS27 isolated from channel catfish in Alabama.</title>
        <authorList>
            <person name="Cai W."/>
            <person name="Arias C."/>
        </authorList>
    </citation>
    <scope>NUCLEOTIDE SEQUENCE [LARGE SCALE GENOMIC DNA]</scope>
    <source>
        <strain evidence="7">BGFS27</strain>
    </source>
</reference>
<feature type="transmembrane region" description="Helical" evidence="5">
    <location>
        <begin position="190"/>
        <end position="208"/>
    </location>
</feature>
<dbReference type="PANTHER" id="PTHR37422">
    <property type="entry name" value="TEICHURONIC ACID BIOSYNTHESIS PROTEIN TUAE"/>
    <property type="match status" value="1"/>
</dbReference>
<dbReference type="Pfam" id="PF04932">
    <property type="entry name" value="Wzy_C"/>
    <property type="match status" value="1"/>
</dbReference>
<feature type="transmembrane region" description="Helical" evidence="5">
    <location>
        <begin position="392"/>
        <end position="412"/>
    </location>
</feature>
<evidence type="ECO:0000259" key="6">
    <source>
        <dbReference type="Pfam" id="PF04932"/>
    </source>
</evidence>
<feature type="transmembrane region" description="Helical" evidence="5">
    <location>
        <begin position="258"/>
        <end position="280"/>
    </location>
</feature>
<dbReference type="PANTHER" id="PTHR37422:SF13">
    <property type="entry name" value="LIPOPOLYSACCHARIDE BIOSYNTHESIS PROTEIN PA4999-RELATED"/>
    <property type="match status" value="1"/>
</dbReference>
<keyword evidence="3 5" id="KW-1133">Transmembrane helix</keyword>
<dbReference type="EMBL" id="RWGX01000004">
    <property type="protein sequence ID" value="RVU88254.1"/>
    <property type="molecule type" value="Genomic_DNA"/>
</dbReference>
<dbReference type="InterPro" id="IPR007016">
    <property type="entry name" value="O-antigen_ligase-rel_domated"/>
</dbReference>
<organism evidence="7">
    <name type="scientific">Flavobacterium columnare</name>
    <dbReference type="NCBI Taxonomy" id="996"/>
    <lineage>
        <taxon>Bacteria</taxon>
        <taxon>Pseudomonadati</taxon>
        <taxon>Bacteroidota</taxon>
        <taxon>Flavobacteriia</taxon>
        <taxon>Flavobacteriales</taxon>
        <taxon>Flavobacteriaceae</taxon>
        <taxon>Flavobacterium</taxon>
    </lineage>
</organism>
<gene>
    <name evidence="7" type="ORF">EJB19_08790</name>
</gene>
<evidence type="ECO:0000256" key="2">
    <source>
        <dbReference type="ARBA" id="ARBA00022692"/>
    </source>
</evidence>
<evidence type="ECO:0000313" key="7">
    <source>
        <dbReference type="EMBL" id="RVU88254.1"/>
    </source>
</evidence>
<feature type="transmembrane region" description="Helical" evidence="5">
    <location>
        <begin position="418"/>
        <end position="438"/>
    </location>
</feature>
<feature type="transmembrane region" description="Helical" evidence="5">
    <location>
        <begin position="116"/>
        <end position="134"/>
    </location>
</feature>
<comment type="caution">
    <text evidence="7">The sequence shown here is derived from an EMBL/GenBank/DDBJ whole genome shotgun (WGS) entry which is preliminary data.</text>
</comment>
<feature type="transmembrane region" description="Helical" evidence="5">
    <location>
        <begin position="146"/>
        <end position="170"/>
    </location>
</feature>
<accession>A0AA94JR42</accession>
<dbReference type="InterPro" id="IPR051533">
    <property type="entry name" value="WaaL-like"/>
</dbReference>
<evidence type="ECO:0000256" key="1">
    <source>
        <dbReference type="ARBA" id="ARBA00004141"/>
    </source>
</evidence>
<evidence type="ECO:0000256" key="5">
    <source>
        <dbReference type="SAM" id="Phobius"/>
    </source>
</evidence>
<feature type="transmembrane region" description="Helical" evidence="5">
    <location>
        <begin position="362"/>
        <end position="380"/>
    </location>
</feature>
<protein>
    <recommendedName>
        <fullName evidence="6">O-antigen ligase-related domain-containing protein</fullName>
    </recommendedName>
</protein>
<evidence type="ECO:0000256" key="3">
    <source>
        <dbReference type="ARBA" id="ARBA00022989"/>
    </source>
</evidence>
<feature type="transmembrane region" description="Helical" evidence="5">
    <location>
        <begin position="20"/>
        <end position="43"/>
    </location>
</feature>
<proteinExistence type="predicted"/>
<comment type="subcellular location">
    <subcellularLocation>
        <location evidence="1">Membrane</location>
        <topology evidence="1">Multi-pass membrane protein</topology>
    </subcellularLocation>
</comment>